<feature type="binding site" evidence="11">
    <location>
        <begin position="99"/>
        <end position="106"/>
    </location>
    <ligand>
        <name>ATP</name>
        <dbReference type="ChEBI" id="CHEBI:30616"/>
    </ligand>
</feature>
<dbReference type="SUPFAM" id="SSF54211">
    <property type="entry name" value="Ribosomal protein S5 domain 2-like"/>
    <property type="match status" value="1"/>
</dbReference>
<name>A0A553SHD7_NIACI</name>
<dbReference type="Pfam" id="PF13481">
    <property type="entry name" value="AAA_25"/>
    <property type="match status" value="1"/>
</dbReference>
<dbReference type="Pfam" id="PF18073">
    <property type="entry name" value="Zn_ribbon_LapB"/>
    <property type="match status" value="1"/>
</dbReference>
<feature type="domain" description="RecA family profile 1" evidence="14">
    <location>
        <begin position="70"/>
        <end position="219"/>
    </location>
</feature>
<dbReference type="InterPro" id="IPR003593">
    <property type="entry name" value="AAA+_ATPase"/>
</dbReference>
<proteinExistence type="inferred from homology"/>
<evidence type="ECO:0000256" key="2">
    <source>
        <dbReference type="ARBA" id="ARBA00022741"/>
    </source>
</evidence>
<evidence type="ECO:0000256" key="9">
    <source>
        <dbReference type="ARBA" id="ARBA00023125"/>
    </source>
</evidence>
<evidence type="ECO:0000256" key="6">
    <source>
        <dbReference type="ARBA" id="ARBA00022833"/>
    </source>
</evidence>
<evidence type="ECO:0000256" key="4">
    <source>
        <dbReference type="ARBA" id="ARBA00022771"/>
    </source>
</evidence>
<dbReference type="NCBIfam" id="TIGR00416">
    <property type="entry name" value="sms"/>
    <property type="match status" value="1"/>
</dbReference>
<sequence>MAKRKTKFLCQECGYESAKWMGKCPGCGNWNTMVEEVEKAPAQRKGAFAHSQGMTLAAKPIPVTSIETVNEPRIKTDLGELNRVLGGGVVPGSLVLIGGDPGIGKSTLLLQVSAQLALKKQSVLYVSGEESQKQTKLRADRLGVMSDQLLVYSETNLEEISRTIENTKVDFVVIDSIQTIFHPEVTSAPGSVSQVRECTAELMRIGKTKGIAIFIVGHVTKEGSIAGPRLLEHMVDTVLYFEGERHHTYRILRAVKNRFGSTNEMGIFEMKEFGLEEVENPSEIFLEERSQGAAGSTVVASMEGTRPVLVEIQALISPTSFGNPRRMATGIDHNRVPLLMAVLEKRVGMLLQNQDAYLKVAGGVKLDEPAIDLAIAVSIASSFRDKTTRATDCIIGEVGLTGEVRRVSRIEQRVQEAAKLGFERVIMPTNNLSGLKAPEGIQLIGVSSVGEALKAALGE</sequence>
<evidence type="ECO:0000256" key="11">
    <source>
        <dbReference type="HAMAP-Rule" id="MF_01498"/>
    </source>
</evidence>
<keyword evidence="4 13" id="KW-0863">Zinc-finger</keyword>
<keyword evidence="3 11" id="KW-0227">DNA damage</keyword>
<gene>
    <name evidence="11 15" type="primary">radA</name>
    <name evidence="15" type="ORF">CEQ21_12635</name>
</gene>
<evidence type="ECO:0000259" key="14">
    <source>
        <dbReference type="PROSITE" id="PS50162"/>
    </source>
</evidence>
<keyword evidence="9 11" id="KW-0238">DNA-binding</keyword>
<dbReference type="GO" id="GO:0140664">
    <property type="term" value="F:ATP-dependent DNA damage sensor activity"/>
    <property type="evidence" value="ECO:0007669"/>
    <property type="project" value="InterPro"/>
</dbReference>
<dbReference type="GO" id="GO:0005829">
    <property type="term" value="C:cytosol"/>
    <property type="evidence" value="ECO:0007669"/>
    <property type="project" value="TreeGrafter"/>
</dbReference>
<dbReference type="Proteomes" id="UP000319837">
    <property type="component" value="Unassembled WGS sequence"/>
</dbReference>
<dbReference type="FunFam" id="3.30.230.10:FF:000031">
    <property type="entry name" value="DNA repair protein RadA"/>
    <property type="match status" value="1"/>
</dbReference>
<dbReference type="SMART" id="SM00382">
    <property type="entry name" value="AAA"/>
    <property type="match status" value="1"/>
</dbReference>
<keyword evidence="1 11" id="KW-0479">Metal-binding</keyword>
<keyword evidence="6 13" id="KW-0862">Zinc</keyword>
<evidence type="ECO:0000256" key="10">
    <source>
        <dbReference type="ARBA" id="ARBA00023204"/>
    </source>
</evidence>
<evidence type="ECO:0000256" key="13">
    <source>
        <dbReference type="RuleBase" id="RU003555"/>
    </source>
</evidence>
<evidence type="ECO:0000256" key="5">
    <source>
        <dbReference type="ARBA" id="ARBA00022801"/>
    </source>
</evidence>
<dbReference type="InterPro" id="IPR027417">
    <property type="entry name" value="P-loop_NTPase"/>
</dbReference>
<comment type="caution">
    <text evidence="15">The sequence shown here is derived from an EMBL/GenBank/DDBJ whole genome shotgun (WGS) entry which is preliminary data.</text>
</comment>
<dbReference type="FunFam" id="3.40.50.300:FF:000050">
    <property type="entry name" value="DNA repair protein RadA"/>
    <property type="match status" value="1"/>
</dbReference>
<evidence type="ECO:0000256" key="8">
    <source>
        <dbReference type="ARBA" id="ARBA00023016"/>
    </source>
</evidence>
<evidence type="ECO:0000256" key="1">
    <source>
        <dbReference type="ARBA" id="ARBA00022723"/>
    </source>
</evidence>
<dbReference type="SUPFAM" id="SSF52540">
    <property type="entry name" value="P-loop containing nucleoside triphosphate hydrolases"/>
    <property type="match status" value="1"/>
</dbReference>
<comment type="function">
    <text evidence="11">Plays a role in repairing double-strand DNA breaks, probably involving stabilizing or processing branched DNA or blocked replication forks.</text>
</comment>
<dbReference type="Pfam" id="PF13541">
    <property type="entry name" value="ChlI"/>
    <property type="match status" value="1"/>
</dbReference>
<evidence type="ECO:0000313" key="16">
    <source>
        <dbReference type="Proteomes" id="UP000319837"/>
    </source>
</evidence>
<dbReference type="PROSITE" id="PS50162">
    <property type="entry name" value="RECA_2"/>
    <property type="match status" value="1"/>
</dbReference>
<dbReference type="InterPro" id="IPR020568">
    <property type="entry name" value="Ribosomal_Su5_D2-typ_SF"/>
</dbReference>
<dbReference type="GO" id="GO:0016787">
    <property type="term" value="F:hydrolase activity"/>
    <property type="evidence" value="ECO:0007669"/>
    <property type="project" value="UniProtKB-KW"/>
</dbReference>
<reference evidence="16" key="1">
    <citation type="submission" date="2018-10" db="EMBL/GenBank/DDBJ databases">
        <title>FDA dAtabase for Regulatory Grade micrObial Sequences (FDA-ARGOS): Supporting development and validation of Infectious Disease Dx tests.</title>
        <authorList>
            <person name="Minogue T."/>
            <person name="Wolcott M."/>
            <person name="Wasieloski L."/>
            <person name="Aguilar W."/>
            <person name="Moore D."/>
            <person name="Tallon L."/>
            <person name="Sadzewicz L."/>
            <person name="Sengamalay N."/>
            <person name="Ott S."/>
            <person name="Godinez A."/>
            <person name="Nagaraj S."/>
            <person name="Vavikolanu K."/>
            <person name="Vyas G."/>
            <person name="Nadendla S."/>
            <person name="George J."/>
            <person name="Sichtig H."/>
        </authorList>
    </citation>
    <scope>NUCLEOTIDE SEQUENCE [LARGE SCALE GENOMIC DNA]</scope>
    <source>
        <strain evidence="16">FDAARGOS_343</strain>
    </source>
</reference>
<dbReference type="PRINTS" id="PR01874">
    <property type="entry name" value="DNAREPAIRADA"/>
</dbReference>
<evidence type="ECO:0000313" key="15">
    <source>
        <dbReference type="EMBL" id="TRZ36400.1"/>
    </source>
</evidence>
<comment type="domain">
    <text evidence="11">The middle region has homology to RecA with ATPase motifs including the RadA KNRFG motif, while the C-terminus is homologous to Lon protease.</text>
</comment>
<dbReference type="EMBL" id="RIBP01000004">
    <property type="protein sequence ID" value="TRZ36400.1"/>
    <property type="molecule type" value="Genomic_DNA"/>
</dbReference>
<dbReference type="HAMAP" id="MF_01498">
    <property type="entry name" value="RadA_bact"/>
    <property type="match status" value="1"/>
</dbReference>
<dbReference type="InterPro" id="IPR041166">
    <property type="entry name" value="Rubredoxin_2"/>
</dbReference>
<feature type="short sequence motif" description="RadA KNRFG motif" evidence="11">
    <location>
        <begin position="256"/>
        <end position="260"/>
    </location>
</feature>
<feature type="region of interest" description="Lon-protease-like" evidence="11">
    <location>
        <begin position="355"/>
        <end position="459"/>
    </location>
</feature>
<dbReference type="RefSeq" id="WP_185764851.1">
    <property type="nucleotide sequence ID" value="NZ_RIBP01000004.1"/>
</dbReference>
<keyword evidence="5" id="KW-0378">Hydrolase</keyword>
<dbReference type="PANTHER" id="PTHR32472:SF10">
    <property type="entry name" value="DNA REPAIR PROTEIN RADA-LIKE PROTEIN"/>
    <property type="match status" value="1"/>
</dbReference>
<dbReference type="CDD" id="cd01121">
    <property type="entry name" value="RadA_SMS_N"/>
    <property type="match status" value="1"/>
</dbReference>
<evidence type="ECO:0000256" key="12">
    <source>
        <dbReference type="NCBIfam" id="TIGR00416"/>
    </source>
</evidence>
<dbReference type="InterPro" id="IPR020588">
    <property type="entry name" value="RecA_ATP-bd"/>
</dbReference>
<keyword evidence="10 11" id="KW-0234">DNA repair</keyword>
<dbReference type="GO" id="GO:0005524">
    <property type="term" value="F:ATP binding"/>
    <property type="evidence" value="ECO:0007669"/>
    <property type="project" value="UniProtKB-UniRule"/>
</dbReference>
<dbReference type="GO" id="GO:0003684">
    <property type="term" value="F:damaged DNA binding"/>
    <property type="evidence" value="ECO:0007669"/>
    <property type="project" value="InterPro"/>
</dbReference>
<keyword evidence="7 11" id="KW-0067">ATP-binding</keyword>
<dbReference type="GO" id="GO:0000725">
    <property type="term" value="P:recombinational repair"/>
    <property type="evidence" value="ECO:0007669"/>
    <property type="project" value="UniProtKB-UniRule"/>
</dbReference>
<accession>A0A553SHD7</accession>
<dbReference type="Gene3D" id="3.30.230.10">
    <property type="match status" value="1"/>
</dbReference>
<keyword evidence="8 11" id="KW-0346">Stress response</keyword>
<comment type="function">
    <text evidence="13">DNA-dependent ATPase involved in processing of recombination intermediates, plays a role in repairing DNA breaks. Stimulates the branch migration of RecA-mediated strand transfer reactions, allowing the 3' invading strand to extend heteroduplex DNA faster. Binds ssDNA in the presence of ADP but not other nucleotides, has ATPase activity that is stimulated by ssDNA and various branched DNA structures, but inhibited by SSB. Does not have RecA's homology-searching function.</text>
</comment>
<evidence type="ECO:0000256" key="7">
    <source>
        <dbReference type="ARBA" id="ARBA00022840"/>
    </source>
</evidence>
<dbReference type="InterPro" id="IPR004504">
    <property type="entry name" value="DNA_repair_RadA"/>
</dbReference>
<keyword evidence="2 11" id="KW-0547">Nucleotide-binding</keyword>
<dbReference type="PANTHER" id="PTHR32472">
    <property type="entry name" value="DNA REPAIR PROTEIN RADA"/>
    <property type="match status" value="1"/>
</dbReference>
<comment type="similarity">
    <text evidence="11 13">Belongs to the RecA family. RadA subfamily.</text>
</comment>
<dbReference type="GO" id="GO:0008270">
    <property type="term" value="F:zinc ion binding"/>
    <property type="evidence" value="ECO:0007669"/>
    <property type="project" value="UniProtKB-KW"/>
</dbReference>
<dbReference type="STRING" id="1397.ABW02_18160"/>
<dbReference type="InterPro" id="IPR014721">
    <property type="entry name" value="Ribsml_uS5_D2-typ_fold_subgr"/>
</dbReference>
<organism evidence="15 16">
    <name type="scientific">Niallia circulans</name>
    <name type="common">Bacillus circulans</name>
    <dbReference type="NCBI Taxonomy" id="1397"/>
    <lineage>
        <taxon>Bacteria</taxon>
        <taxon>Bacillati</taxon>
        <taxon>Bacillota</taxon>
        <taxon>Bacilli</taxon>
        <taxon>Bacillales</taxon>
        <taxon>Bacillaceae</taxon>
        <taxon>Niallia</taxon>
    </lineage>
</organism>
<evidence type="ECO:0000256" key="3">
    <source>
        <dbReference type="ARBA" id="ARBA00022763"/>
    </source>
</evidence>
<dbReference type="AlphaFoldDB" id="A0A553SHD7"/>
<dbReference type="Gene3D" id="3.40.50.300">
    <property type="entry name" value="P-loop containing nucleotide triphosphate hydrolases"/>
    <property type="match status" value="1"/>
</dbReference>
<protein>
    <recommendedName>
        <fullName evidence="11 12">DNA repair protein RadA</fullName>
    </recommendedName>
</protein>